<evidence type="ECO:0000313" key="9">
    <source>
        <dbReference type="Proteomes" id="UP000515160"/>
    </source>
</evidence>
<dbReference type="InterPro" id="IPR017927">
    <property type="entry name" value="FAD-bd_FR_type"/>
</dbReference>
<dbReference type="InterPro" id="IPR017938">
    <property type="entry name" value="Riboflavin_synthase-like_b-brl"/>
</dbReference>
<dbReference type="OrthoDB" id="432299at2759"/>
<keyword evidence="4" id="KW-0560">Oxidoreductase</keyword>
<dbReference type="Gene3D" id="3.40.50.80">
    <property type="entry name" value="Nucleotide-binding domain of ferredoxin-NADP reductase (FNR) module"/>
    <property type="match status" value="1"/>
</dbReference>
<accession>A0A6P8XER2</accession>
<dbReference type="InterPro" id="IPR051872">
    <property type="entry name" value="Cytochrome_b5/Flavoprotein_Rdt"/>
</dbReference>
<dbReference type="CDD" id="cd06183">
    <property type="entry name" value="cyt_b5_reduct_like"/>
    <property type="match status" value="1"/>
</dbReference>
<dbReference type="SMART" id="SM01117">
    <property type="entry name" value="Cyt-b5"/>
    <property type="match status" value="1"/>
</dbReference>
<evidence type="ECO:0000256" key="4">
    <source>
        <dbReference type="ARBA" id="ARBA00023002"/>
    </source>
</evidence>
<dbReference type="PRINTS" id="PR00406">
    <property type="entry name" value="CYTB5RDTASE"/>
</dbReference>
<dbReference type="InterPro" id="IPR018506">
    <property type="entry name" value="Cyt_B5_heme-BS"/>
</dbReference>
<feature type="region of interest" description="Disordered" evidence="6">
    <location>
        <begin position="1"/>
        <end position="55"/>
    </location>
</feature>
<feature type="domain" description="FAD-binding FR-type" evidence="8">
    <location>
        <begin position="284"/>
        <end position="397"/>
    </location>
</feature>
<dbReference type="GO" id="GO:0005783">
    <property type="term" value="C:endoplasmic reticulum"/>
    <property type="evidence" value="ECO:0007669"/>
    <property type="project" value="TreeGrafter"/>
</dbReference>
<dbReference type="GeneID" id="117572274"/>
<dbReference type="GO" id="GO:0006801">
    <property type="term" value="P:superoxide metabolic process"/>
    <property type="evidence" value="ECO:0007669"/>
    <property type="project" value="TreeGrafter"/>
</dbReference>
<dbReference type="FunFam" id="3.40.50.80:FF:000021">
    <property type="entry name" value="Cytochrome b5 reductase 4"/>
    <property type="match status" value="1"/>
</dbReference>
<dbReference type="Pfam" id="PF00970">
    <property type="entry name" value="FAD_binding_6"/>
    <property type="match status" value="1"/>
</dbReference>
<dbReference type="PROSITE" id="PS51384">
    <property type="entry name" value="FAD_FR"/>
    <property type="match status" value="1"/>
</dbReference>
<dbReference type="InterPro" id="IPR001433">
    <property type="entry name" value="OxRdtase_FAD/NAD-bd"/>
</dbReference>
<dbReference type="GO" id="GO:0046872">
    <property type="term" value="F:metal ion binding"/>
    <property type="evidence" value="ECO:0007669"/>
    <property type="project" value="UniProtKB-KW"/>
</dbReference>
<evidence type="ECO:0000256" key="2">
    <source>
        <dbReference type="ARBA" id="ARBA00022617"/>
    </source>
</evidence>
<keyword evidence="5" id="KW-0408">Iron</keyword>
<dbReference type="SUPFAM" id="SSF55856">
    <property type="entry name" value="Cytochrome b5-like heme/steroid binding domain"/>
    <property type="match status" value="1"/>
</dbReference>
<comment type="similarity">
    <text evidence="1">Belongs to the flavoprotein pyridine nucleotide cytochrome reductase family.</text>
</comment>
<dbReference type="Pfam" id="PF00175">
    <property type="entry name" value="NAD_binding_1"/>
    <property type="match status" value="1"/>
</dbReference>
<gene>
    <name evidence="10" type="primary">LOC117572274</name>
</gene>
<dbReference type="PANTHER" id="PTHR46237:SF1">
    <property type="entry name" value="CYTOCHROME B5 REDUCTASE 4"/>
    <property type="match status" value="1"/>
</dbReference>
<evidence type="ECO:0000256" key="5">
    <source>
        <dbReference type="ARBA" id="ARBA00023004"/>
    </source>
</evidence>
<evidence type="ECO:0000256" key="6">
    <source>
        <dbReference type="SAM" id="MobiDB-lite"/>
    </source>
</evidence>
<evidence type="ECO:0000256" key="1">
    <source>
        <dbReference type="ARBA" id="ARBA00006105"/>
    </source>
</evidence>
<feature type="domain" description="Cytochrome b5 heme-binding" evidence="7">
    <location>
        <begin position="85"/>
        <end position="161"/>
    </location>
</feature>
<dbReference type="InterPro" id="IPR001199">
    <property type="entry name" value="Cyt_B5-like_heme/steroid-bd"/>
</dbReference>
<name>A0A6P8XER2_DROAB</name>
<dbReference type="Gene3D" id="3.10.120.10">
    <property type="entry name" value="Cytochrome b5-like heme/steroid binding domain"/>
    <property type="match status" value="1"/>
</dbReference>
<dbReference type="Pfam" id="PF00173">
    <property type="entry name" value="Cyt-b5"/>
    <property type="match status" value="1"/>
</dbReference>
<evidence type="ECO:0000256" key="3">
    <source>
        <dbReference type="ARBA" id="ARBA00022723"/>
    </source>
</evidence>
<dbReference type="SUPFAM" id="SSF52343">
    <property type="entry name" value="Ferredoxin reductase-like, C-terminal NADP-linked domain"/>
    <property type="match status" value="1"/>
</dbReference>
<dbReference type="PROSITE" id="PS00191">
    <property type="entry name" value="CYTOCHROME_B5_1"/>
    <property type="match status" value="1"/>
</dbReference>
<feature type="compositionally biased region" description="Polar residues" evidence="6">
    <location>
        <begin position="1"/>
        <end position="11"/>
    </location>
</feature>
<dbReference type="GO" id="GO:0020037">
    <property type="term" value="F:heme binding"/>
    <property type="evidence" value="ECO:0007669"/>
    <property type="project" value="InterPro"/>
</dbReference>
<dbReference type="FunFam" id="3.10.120.10:FF:000001">
    <property type="entry name" value="Cytochrome b5 reductase 4"/>
    <property type="match status" value="1"/>
</dbReference>
<evidence type="ECO:0000259" key="7">
    <source>
        <dbReference type="PROSITE" id="PS50255"/>
    </source>
</evidence>
<sequence>MSDATLETATQNDEKPPSSSPIVAPLSASSLQLPTTAQQKLSAPSSGSATGNPRNKCALKPGYSLMSWVRLCNSGVDLTGTGGRIEPVTREELAQHNRVDDAWVAIRGRVFNVTHYMDFHPGGVDELMRGVGRDATKLFEEIHAWVNYPQLLNKCYIGQLKDNASGTSILAPPSSPANVLPRFDWTQTFDDLSFRFQTYRWSNPGVFVQHSAAEEPTKKLEIAVQVEEVWHGFGFELCREVLWPPKAVLTNPETGKIEVVFAKYMSGPWTKYGNHVGTVLGTLSELLKYEVHSREDFNHDSFQLNLQSLKQEVVLRVPIGSHVNIEVPHNGEVLQRSYTPLPYSYLPGPNREPMATKNDVKFLIKYYEKGAVSKELHEISTGTLVKMTVPRGSFKLSELEKHRNILLLAAGSGITPMLSFIKPLLLREANRIERVHLMYFNKKIADIWQKNELKLLLKWDERFTCVHYTSEAGEEEQLQVGRIGEELLAPLFKEKDGERFSYALICGPTGFNTAAVDALTALKMKTEQIHVFQG</sequence>
<evidence type="ECO:0000259" key="8">
    <source>
        <dbReference type="PROSITE" id="PS51384"/>
    </source>
</evidence>
<dbReference type="InterPro" id="IPR008333">
    <property type="entry name" value="Cbr1-like_FAD-bd_dom"/>
</dbReference>
<dbReference type="Proteomes" id="UP000515160">
    <property type="component" value="Chromosome 3"/>
</dbReference>
<dbReference type="GO" id="GO:0004128">
    <property type="term" value="F:cytochrome-b5 reductase activity, acting on NAD(P)H"/>
    <property type="evidence" value="ECO:0007669"/>
    <property type="project" value="TreeGrafter"/>
</dbReference>
<dbReference type="PANTHER" id="PTHR46237">
    <property type="entry name" value="CYTOCHROME B5 REDUCTASE 4 FAMILY MEMBER"/>
    <property type="match status" value="1"/>
</dbReference>
<evidence type="ECO:0000313" key="10">
    <source>
        <dbReference type="RefSeq" id="XP_034110868.1"/>
    </source>
</evidence>
<dbReference type="InterPro" id="IPR039261">
    <property type="entry name" value="FNR_nucleotide-bd"/>
</dbReference>
<dbReference type="Gene3D" id="2.40.30.10">
    <property type="entry name" value="Translation factors"/>
    <property type="match status" value="1"/>
</dbReference>
<dbReference type="PROSITE" id="PS50255">
    <property type="entry name" value="CYTOCHROME_B5_2"/>
    <property type="match status" value="1"/>
</dbReference>
<proteinExistence type="inferred from homology"/>
<keyword evidence="9" id="KW-1185">Reference proteome</keyword>
<dbReference type="RefSeq" id="XP_034110868.1">
    <property type="nucleotide sequence ID" value="XM_034254977.2"/>
</dbReference>
<dbReference type="AlphaFoldDB" id="A0A6P8XER2"/>
<dbReference type="InterPro" id="IPR036400">
    <property type="entry name" value="Cyt_B5-like_heme/steroid_sf"/>
</dbReference>
<organism evidence="9 10">
    <name type="scientific">Drosophila albomicans</name>
    <name type="common">Fruit fly</name>
    <dbReference type="NCBI Taxonomy" id="7291"/>
    <lineage>
        <taxon>Eukaryota</taxon>
        <taxon>Metazoa</taxon>
        <taxon>Ecdysozoa</taxon>
        <taxon>Arthropoda</taxon>
        <taxon>Hexapoda</taxon>
        <taxon>Insecta</taxon>
        <taxon>Pterygota</taxon>
        <taxon>Neoptera</taxon>
        <taxon>Endopterygota</taxon>
        <taxon>Diptera</taxon>
        <taxon>Brachycera</taxon>
        <taxon>Muscomorpha</taxon>
        <taxon>Ephydroidea</taxon>
        <taxon>Drosophilidae</taxon>
        <taxon>Drosophila</taxon>
    </lineage>
</organism>
<protein>
    <submittedName>
        <fullName evidence="10">Cytochrome b5 reductase 4</fullName>
    </submittedName>
</protein>
<reference evidence="10" key="1">
    <citation type="submission" date="2025-08" db="UniProtKB">
        <authorList>
            <consortium name="RefSeq"/>
        </authorList>
    </citation>
    <scope>IDENTIFICATION</scope>
    <source>
        <strain evidence="10">15112-1751.03</strain>
        <tissue evidence="10">Whole Adult</tissue>
    </source>
</reference>
<dbReference type="SUPFAM" id="SSF63380">
    <property type="entry name" value="Riboflavin synthase domain-like"/>
    <property type="match status" value="1"/>
</dbReference>
<keyword evidence="2" id="KW-0349">Heme</keyword>
<feature type="compositionally biased region" description="Polar residues" evidence="6">
    <location>
        <begin position="27"/>
        <end position="53"/>
    </location>
</feature>
<keyword evidence="3" id="KW-0479">Metal-binding</keyword>